<dbReference type="Proteomes" id="UP000193978">
    <property type="component" value="Chromosome"/>
</dbReference>
<name>A0A1W6N0T2_9HYPH</name>
<proteinExistence type="predicted"/>
<organism evidence="1 2">
    <name type="scientific">Methylocystis bryophila</name>
    <dbReference type="NCBI Taxonomy" id="655015"/>
    <lineage>
        <taxon>Bacteria</taxon>
        <taxon>Pseudomonadati</taxon>
        <taxon>Pseudomonadota</taxon>
        <taxon>Alphaproteobacteria</taxon>
        <taxon>Hyphomicrobiales</taxon>
        <taxon>Methylocystaceae</taxon>
        <taxon>Methylocystis</taxon>
    </lineage>
</organism>
<dbReference type="AlphaFoldDB" id="A0A1W6N0T2"/>
<dbReference type="EMBL" id="CP019948">
    <property type="protein sequence ID" value="ARN83417.1"/>
    <property type="molecule type" value="Genomic_DNA"/>
</dbReference>
<reference evidence="1 2" key="1">
    <citation type="submission" date="2017-02" db="EMBL/GenBank/DDBJ databases">
        <authorList>
            <person name="Peterson S.W."/>
        </authorList>
    </citation>
    <scope>NUCLEOTIDE SEQUENCE [LARGE SCALE GENOMIC DNA]</scope>
    <source>
        <strain evidence="1 2">S285</strain>
    </source>
</reference>
<dbReference type="STRING" id="655015.B1812_05575"/>
<dbReference type="KEGG" id="mbry:B1812_05575"/>
<sequence length="112" mass="11921">MAERKGAGRGCSLASLAHSRLNGAFYAWHGLSGRRYVLSVFAGSDWALVSEFEGVAIVGVAGEETARRPICVLSARQLRALGPSLSRAANEWHVLFCADESALKDLAGSLMN</sequence>
<accession>A0A1W6N0T2</accession>
<gene>
    <name evidence="1" type="ORF">B1812_05575</name>
</gene>
<protein>
    <submittedName>
        <fullName evidence="1">Uncharacterized protein</fullName>
    </submittedName>
</protein>
<evidence type="ECO:0000313" key="1">
    <source>
        <dbReference type="EMBL" id="ARN83417.1"/>
    </source>
</evidence>
<keyword evidence="2" id="KW-1185">Reference proteome</keyword>
<evidence type="ECO:0000313" key="2">
    <source>
        <dbReference type="Proteomes" id="UP000193978"/>
    </source>
</evidence>